<reference evidence="13" key="1">
    <citation type="submission" date="2021-03" db="EMBL/GenBank/DDBJ databases">
        <title>Assistant Professor.</title>
        <authorList>
            <person name="Huq M.A."/>
        </authorList>
    </citation>
    <scope>NUCLEOTIDE SEQUENCE [LARGE SCALE GENOMIC DNA]</scope>
    <source>
        <strain evidence="13">MAH-28</strain>
    </source>
</reference>
<dbReference type="Pfam" id="PF00593">
    <property type="entry name" value="TonB_dep_Rec_b-barrel"/>
    <property type="match status" value="1"/>
</dbReference>
<evidence type="ECO:0000256" key="8">
    <source>
        <dbReference type="PROSITE-ProRule" id="PRU01360"/>
    </source>
</evidence>
<dbReference type="InterPro" id="IPR008969">
    <property type="entry name" value="CarboxyPept-like_regulatory"/>
</dbReference>
<evidence type="ECO:0000313" key="12">
    <source>
        <dbReference type="EMBL" id="MBO9152023.1"/>
    </source>
</evidence>
<keyword evidence="6 8" id="KW-0472">Membrane</keyword>
<dbReference type="Gene3D" id="2.170.130.10">
    <property type="entry name" value="TonB-dependent receptor, plug domain"/>
    <property type="match status" value="1"/>
</dbReference>
<keyword evidence="13" id="KW-1185">Reference proteome</keyword>
<dbReference type="EMBL" id="JAGHKP010000001">
    <property type="protein sequence ID" value="MBO9152023.1"/>
    <property type="molecule type" value="Genomic_DNA"/>
</dbReference>
<keyword evidence="4 8" id="KW-0812">Transmembrane</keyword>
<dbReference type="Gene3D" id="2.40.170.20">
    <property type="entry name" value="TonB-dependent receptor, beta-barrel domain"/>
    <property type="match status" value="1"/>
</dbReference>
<feature type="domain" description="TonB-dependent receptor-like beta-barrel" evidence="10">
    <location>
        <begin position="416"/>
        <end position="1000"/>
    </location>
</feature>
<evidence type="ECO:0000256" key="6">
    <source>
        <dbReference type="ARBA" id="ARBA00023136"/>
    </source>
</evidence>
<accession>A0ABS3YBH4</accession>
<sequence length="1035" mass="116345">MLNFMLLTAGGSAFARPHEASLFSHARFAKTVKGTIKDQTGSPLPGVTVVVEGTNKGTASDANGNFELKDVPDNGVLVFSYIGYQTLKMPVATTTSWNIILKDNATELDQLVVVGYGTRKKSDVTGAVAQVKVTQLENENPATMQDALRGNIPGLTVTSSNSAKGGGDLVVRGRSSVSAGYSPLIVLDGVIYPGALSDINPNDIQTIDVLKDASAAAVYGAKSAKGVVLITTKRGAKPKPTVTLNSNIGLSAIAMNQPLYDGHGFVKWRTDVLKSVNATAQPYRFDDPRTLPSDITIDEWKAYDNSQGDPLDIWLNRLKILPVEVRNYKAGKQTDWYNMMFQDGLRNDHTISVGGRGERVNYYISAGYTNNEGFIVGDKFSTFRTRINLEAKAADWATVGVNMQFADRDESQVPVDWGQMVNASPWGEVYKDDGVTLRDSPNDDVGNNTNPFLNNVYQDRLQKFNTLFGSLYLKGDLGYGFSYQVNFTPNFEFGRYFNANLAKDFRYAARKGYAIRREHTIYNWQLDNILSWVKSYGDHDFDVTLLFNAEKYQNWRNQMENEGFDPNDNLTWHNIGAGIKPVISSFDSVSTGDAMMARLNYGFKQKYLLTASIRRDGYSAFGASNPRANFPAIGFGWVFSKENFVNLPWMDFGKLRVSWGVNGNREIGRYEALGDLATGKYQYITPSGQLVLVSQLYGSRMPNPNLKWEKSTSYNLGLDFGIFKNRLSGSVDVYDKRTKDLLVLKTISDVTGYFNVMDNLGEVQNKGFELSLNSVNIDRNGFRWRSNLNFSLNRNKIISLYGPVDIKDASGKVIDRRELDDRANRWFIGHELDEIWDMRILGVWKTTEAAEAAKYGVKPGDFKLEDKDGDGKFTDDDRQFLGYRTPRFQWTLRNEFSYKNFDFSFMFYSNWGQQANYNIAKNNSGFIDRQNSYVMPYWTPENQIDDAARLFSNNGSLSFDVYRKASFIRLSTVALAYTIPPKLINKYGIESFKLFANVSNAGIYQPNWNFWDAEYVYGNNNPPARNWSFGLNVTL</sequence>
<evidence type="ECO:0000256" key="9">
    <source>
        <dbReference type="RuleBase" id="RU003357"/>
    </source>
</evidence>
<keyword evidence="12" id="KW-0675">Receptor</keyword>
<keyword evidence="2 8" id="KW-0813">Transport</keyword>
<evidence type="ECO:0000256" key="4">
    <source>
        <dbReference type="ARBA" id="ARBA00022692"/>
    </source>
</evidence>
<dbReference type="InterPro" id="IPR037066">
    <property type="entry name" value="Plug_dom_sf"/>
</dbReference>
<dbReference type="Gene3D" id="2.60.40.1120">
    <property type="entry name" value="Carboxypeptidase-like, regulatory domain"/>
    <property type="match status" value="1"/>
</dbReference>
<dbReference type="PROSITE" id="PS52016">
    <property type="entry name" value="TONB_DEPENDENT_REC_3"/>
    <property type="match status" value="1"/>
</dbReference>
<gene>
    <name evidence="12" type="ORF">J7I43_07370</name>
</gene>
<evidence type="ECO:0000313" key="13">
    <source>
        <dbReference type="Proteomes" id="UP000679126"/>
    </source>
</evidence>
<protein>
    <submittedName>
        <fullName evidence="12">TonB-dependent receptor</fullName>
    </submittedName>
</protein>
<dbReference type="Proteomes" id="UP000679126">
    <property type="component" value="Unassembled WGS sequence"/>
</dbReference>
<evidence type="ECO:0000259" key="11">
    <source>
        <dbReference type="Pfam" id="PF07715"/>
    </source>
</evidence>
<feature type="domain" description="TonB-dependent receptor plug" evidence="11">
    <location>
        <begin position="121"/>
        <end position="227"/>
    </location>
</feature>
<keyword evidence="5 9" id="KW-0798">TonB box</keyword>
<dbReference type="Pfam" id="PF07715">
    <property type="entry name" value="Plug"/>
    <property type="match status" value="1"/>
</dbReference>
<comment type="caution">
    <text evidence="12">The sequence shown here is derived from an EMBL/GenBank/DDBJ whole genome shotgun (WGS) entry which is preliminary data.</text>
</comment>
<dbReference type="NCBIfam" id="TIGR04057">
    <property type="entry name" value="SusC_RagA_signa"/>
    <property type="match status" value="1"/>
</dbReference>
<dbReference type="SUPFAM" id="SSF49464">
    <property type="entry name" value="Carboxypeptidase regulatory domain-like"/>
    <property type="match status" value="1"/>
</dbReference>
<dbReference type="SUPFAM" id="SSF56935">
    <property type="entry name" value="Porins"/>
    <property type="match status" value="1"/>
</dbReference>
<dbReference type="Pfam" id="PF13715">
    <property type="entry name" value="CarbopepD_reg_2"/>
    <property type="match status" value="1"/>
</dbReference>
<keyword evidence="3 8" id="KW-1134">Transmembrane beta strand</keyword>
<proteinExistence type="inferred from homology"/>
<dbReference type="InterPro" id="IPR036942">
    <property type="entry name" value="Beta-barrel_TonB_sf"/>
</dbReference>
<organism evidence="12 13">
    <name type="scientific">Chitinophaga chungangae</name>
    <dbReference type="NCBI Taxonomy" id="2821488"/>
    <lineage>
        <taxon>Bacteria</taxon>
        <taxon>Pseudomonadati</taxon>
        <taxon>Bacteroidota</taxon>
        <taxon>Chitinophagia</taxon>
        <taxon>Chitinophagales</taxon>
        <taxon>Chitinophagaceae</taxon>
        <taxon>Chitinophaga</taxon>
    </lineage>
</organism>
<dbReference type="InterPro" id="IPR000531">
    <property type="entry name" value="Beta-barrel_TonB"/>
</dbReference>
<name>A0ABS3YBH4_9BACT</name>
<dbReference type="InterPro" id="IPR023996">
    <property type="entry name" value="TonB-dep_OMP_SusC/RagA"/>
</dbReference>
<dbReference type="RefSeq" id="WP_209144774.1">
    <property type="nucleotide sequence ID" value="NZ_JAGHKP010000001.1"/>
</dbReference>
<dbReference type="NCBIfam" id="TIGR04056">
    <property type="entry name" value="OMP_RagA_SusC"/>
    <property type="match status" value="1"/>
</dbReference>
<comment type="similarity">
    <text evidence="8 9">Belongs to the TonB-dependent receptor family.</text>
</comment>
<dbReference type="InterPro" id="IPR012910">
    <property type="entry name" value="Plug_dom"/>
</dbReference>
<dbReference type="InterPro" id="IPR023997">
    <property type="entry name" value="TonB-dep_OMP_SusC/RagA_CS"/>
</dbReference>
<comment type="subcellular location">
    <subcellularLocation>
        <location evidence="1 8">Cell outer membrane</location>
        <topology evidence="1 8">Multi-pass membrane protein</topology>
    </subcellularLocation>
</comment>
<evidence type="ECO:0000256" key="3">
    <source>
        <dbReference type="ARBA" id="ARBA00022452"/>
    </source>
</evidence>
<evidence type="ECO:0000256" key="1">
    <source>
        <dbReference type="ARBA" id="ARBA00004571"/>
    </source>
</evidence>
<keyword evidence="7 8" id="KW-0998">Cell outer membrane</keyword>
<evidence type="ECO:0000256" key="7">
    <source>
        <dbReference type="ARBA" id="ARBA00023237"/>
    </source>
</evidence>
<evidence type="ECO:0000259" key="10">
    <source>
        <dbReference type="Pfam" id="PF00593"/>
    </source>
</evidence>
<dbReference type="InterPro" id="IPR039426">
    <property type="entry name" value="TonB-dep_rcpt-like"/>
</dbReference>
<evidence type="ECO:0000256" key="5">
    <source>
        <dbReference type="ARBA" id="ARBA00023077"/>
    </source>
</evidence>
<evidence type="ECO:0000256" key="2">
    <source>
        <dbReference type="ARBA" id="ARBA00022448"/>
    </source>
</evidence>